<evidence type="ECO:0000256" key="5">
    <source>
        <dbReference type="ARBA" id="ARBA00022989"/>
    </source>
</evidence>
<keyword evidence="6 10" id="KW-0472">Membrane</keyword>
<accession>A0A2T4IJN7</accession>
<keyword evidence="7 9" id="KW-0807">Transducer</keyword>
<dbReference type="CDD" id="cd06225">
    <property type="entry name" value="HAMP"/>
    <property type="match status" value="1"/>
</dbReference>
<evidence type="ECO:0000256" key="2">
    <source>
        <dbReference type="ARBA" id="ARBA00022475"/>
    </source>
</evidence>
<feature type="domain" description="Methyl-accepting transducer" evidence="11">
    <location>
        <begin position="352"/>
        <end position="588"/>
    </location>
</feature>
<dbReference type="Gene3D" id="1.10.287.950">
    <property type="entry name" value="Methyl-accepting chemotaxis protein"/>
    <property type="match status" value="1"/>
</dbReference>
<evidence type="ECO:0000256" key="1">
    <source>
        <dbReference type="ARBA" id="ARBA00004651"/>
    </source>
</evidence>
<dbReference type="PRINTS" id="PR00260">
    <property type="entry name" value="CHEMTRNSDUCR"/>
</dbReference>
<dbReference type="GO" id="GO:0004888">
    <property type="term" value="F:transmembrane signaling receptor activity"/>
    <property type="evidence" value="ECO:0007669"/>
    <property type="project" value="InterPro"/>
</dbReference>
<feature type="transmembrane region" description="Helical" evidence="10">
    <location>
        <begin position="269"/>
        <end position="293"/>
    </location>
</feature>
<dbReference type="GO" id="GO:0005886">
    <property type="term" value="C:plasma membrane"/>
    <property type="evidence" value="ECO:0007669"/>
    <property type="project" value="UniProtKB-SubCell"/>
</dbReference>
<dbReference type="Pfam" id="PF02743">
    <property type="entry name" value="dCache_1"/>
    <property type="match status" value="1"/>
</dbReference>
<dbReference type="PANTHER" id="PTHR32089">
    <property type="entry name" value="METHYL-ACCEPTING CHEMOTAXIS PROTEIN MCPB"/>
    <property type="match status" value="1"/>
</dbReference>
<dbReference type="GO" id="GO:0007165">
    <property type="term" value="P:signal transduction"/>
    <property type="evidence" value="ECO:0007669"/>
    <property type="project" value="UniProtKB-KW"/>
</dbReference>
<reference evidence="13 14" key="1">
    <citation type="submission" date="2018-03" db="EMBL/GenBank/DDBJ databases">
        <authorList>
            <person name="Keele B.F."/>
        </authorList>
    </citation>
    <scope>NUCLEOTIDE SEQUENCE [LARGE SCALE GENOMIC DNA]</scope>
    <source>
        <strain evidence="13 14">D20</strain>
    </source>
</reference>
<dbReference type="InterPro" id="IPR033479">
    <property type="entry name" value="dCache_1"/>
</dbReference>
<evidence type="ECO:0000256" key="3">
    <source>
        <dbReference type="ARBA" id="ARBA00022500"/>
    </source>
</evidence>
<dbReference type="InterPro" id="IPR029151">
    <property type="entry name" value="Sensor-like_sf"/>
</dbReference>
<dbReference type="EMBL" id="PZKC01000001">
    <property type="protein sequence ID" value="PTD97993.1"/>
    <property type="molecule type" value="Genomic_DNA"/>
</dbReference>
<evidence type="ECO:0000313" key="14">
    <source>
        <dbReference type="Proteomes" id="UP000241193"/>
    </source>
</evidence>
<organism evidence="13 14">
    <name type="scientific">Pseudothauera lacus</name>
    <dbReference type="NCBI Taxonomy" id="2136175"/>
    <lineage>
        <taxon>Bacteria</taxon>
        <taxon>Pseudomonadati</taxon>
        <taxon>Pseudomonadota</taxon>
        <taxon>Betaproteobacteria</taxon>
        <taxon>Rhodocyclales</taxon>
        <taxon>Zoogloeaceae</taxon>
        <taxon>Pseudothauera</taxon>
    </lineage>
</organism>
<name>A0A2T4IJN7_9RHOO</name>
<keyword evidence="5 10" id="KW-1133">Transmembrane helix</keyword>
<dbReference type="InterPro" id="IPR003660">
    <property type="entry name" value="HAMP_dom"/>
</dbReference>
<dbReference type="SMART" id="SM00283">
    <property type="entry name" value="MA"/>
    <property type="match status" value="1"/>
</dbReference>
<sequence length="624" mass="66108">MKSLKSRLIALVSAAIVLTAIICGGVAYVQLKSLLLEGLHAEAKGRVQGYAQTVAEWLGTRMRQTAALRPVALEEEVVPWLQVAAEGGGFDLVFIGYPDRRFISSTPINLPADYDPTRRPWYEGAVAAGDRAFVTKPYVDVGSGELVVSLAAAVRQGGRVMAVIGSDVSMSKLIDELLRAQVPGDGVAFLLHRDGTILAHPDSRFVFKPVTELSSGLAATTLLEAGNRMIEVEIDGTGYFVVASAVADSEWIFATAMQRDVVMAPLRSLLLALLAGIAVIIVVAATLASAVLSRMLQGLMRVRDALREIAAGKGDLSSRLPVGREDEIGQVASAFNTFIERLHTMFSSLNAEAARLAGGVRELEGTMQTIAAESEQLSDTSSANAATIEQITVAVAHIAENAGDADRLMHEIGRLSEDGAARVGNAASNAERTMSEVEALSSILERLEANSSRISGVVNVIKEIADQTNLLALNAAIEAARAGEQGRGFAVVADEVRKLAERTSSATLEIAGTINEVREETGNAARGMGATTAEVRTSVDLSRAAAAQIRGIQSELATVIERVGEIALSTREQTNATTVMAQSTEQMNARLYAADSALQSARAALLEMSRVADNTERLLSGFRL</sequence>
<dbReference type="OrthoDB" id="343520at2"/>
<keyword evidence="3" id="KW-0145">Chemotaxis</keyword>
<keyword evidence="2" id="KW-1003">Cell membrane</keyword>
<evidence type="ECO:0000313" key="13">
    <source>
        <dbReference type="EMBL" id="PTD97993.1"/>
    </source>
</evidence>
<feature type="domain" description="HAMP" evidence="12">
    <location>
        <begin position="293"/>
        <end position="347"/>
    </location>
</feature>
<dbReference type="SUPFAM" id="SSF103190">
    <property type="entry name" value="Sensory domain-like"/>
    <property type="match status" value="1"/>
</dbReference>
<evidence type="ECO:0000256" key="10">
    <source>
        <dbReference type="SAM" id="Phobius"/>
    </source>
</evidence>
<dbReference type="GO" id="GO:0006935">
    <property type="term" value="P:chemotaxis"/>
    <property type="evidence" value="ECO:0007669"/>
    <property type="project" value="UniProtKB-KW"/>
</dbReference>
<dbReference type="RefSeq" id="WP_107491753.1">
    <property type="nucleotide sequence ID" value="NZ_PZKC01000001.1"/>
</dbReference>
<dbReference type="InterPro" id="IPR004089">
    <property type="entry name" value="MCPsignal_dom"/>
</dbReference>
<dbReference type="CDD" id="cd12913">
    <property type="entry name" value="PDC1_MCP_like"/>
    <property type="match status" value="1"/>
</dbReference>
<evidence type="ECO:0000256" key="4">
    <source>
        <dbReference type="ARBA" id="ARBA00022692"/>
    </source>
</evidence>
<gene>
    <name evidence="13" type="ORF">C8261_00810</name>
</gene>
<dbReference type="CDD" id="cd11386">
    <property type="entry name" value="MCP_signal"/>
    <property type="match status" value="1"/>
</dbReference>
<dbReference type="InterPro" id="IPR004090">
    <property type="entry name" value="Chemotax_Me-accpt_rcpt"/>
</dbReference>
<comment type="subcellular location">
    <subcellularLocation>
        <location evidence="1">Cell membrane</location>
        <topology evidence="1">Multi-pass membrane protein</topology>
    </subcellularLocation>
</comment>
<comment type="similarity">
    <text evidence="8">Belongs to the methyl-accepting chemotaxis (MCP) protein family.</text>
</comment>
<proteinExistence type="inferred from homology"/>
<dbReference type="Pfam" id="PF00015">
    <property type="entry name" value="MCPsignal"/>
    <property type="match status" value="1"/>
</dbReference>
<dbReference type="Proteomes" id="UP000241193">
    <property type="component" value="Unassembled WGS sequence"/>
</dbReference>
<dbReference type="AlphaFoldDB" id="A0A2T4IJN7"/>
<evidence type="ECO:0000259" key="11">
    <source>
        <dbReference type="PROSITE" id="PS50111"/>
    </source>
</evidence>
<dbReference type="SMART" id="SM00304">
    <property type="entry name" value="HAMP"/>
    <property type="match status" value="1"/>
</dbReference>
<reference evidence="13 14" key="2">
    <citation type="submission" date="2018-04" db="EMBL/GenBank/DDBJ databases">
        <title>Thauera lacus sp. nov., isolated from an saline lake in Inner Mongolia, China.</title>
        <authorList>
            <person name="Liang Q.-Y."/>
        </authorList>
    </citation>
    <scope>NUCLEOTIDE SEQUENCE [LARGE SCALE GENOMIC DNA]</scope>
    <source>
        <strain evidence="13 14">D20</strain>
    </source>
</reference>
<dbReference type="PROSITE" id="PS50111">
    <property type="entry name" value="CHEMOTAXIS_TRANSDUC_2"/>
    <property type="match status" value="1"/>
</dbReference>
<protein>
    <submittedName>
        <fullName evidence="13">Methyl-accepting chemotaxis protein</fullName>
    </submittedName>
</protein>
<dbReference type="PANTHER" id="PTHR32089:SF117">
    <property type="entry name" value="METHYL ACCEPTING SENSORY TRANSDUCER WITH CACHE_1 SMALL MOLECULE BINDING DOMAIN"/>
    <property type="match status" value="1"/>
</dbReference>
<dbReference type="PROSITE" id="PS50885">
    <property type="entry name" value="HAMP"/>
    <property type="match status" value="1"/>
</dbReference>
<dbReference type="CDD" id="cd12912">
    <property type="entry name" value="PDC2_MCP_like"/>
    <property type="match status" value="1"/>
</dbReference>
<evidence type="ECO:0000259" key="12">
    <source>
        <dbReference type="PROSITE" id="PS50885"/>
    </source>
</evidence>
<comment type="caution">
    <text evidence="13">The sequence shown here is derived from an EMBL/GenBank/DDBJ whole genome shotgun (WGS) entry which is preliminary data.</text>
</comment>
<evidence type="ECO:0000256" key="6">
    <source>
        <dbReference type="ARBA" id="ARBA00023136"/>
    </source>
</evidence>
<evidence type="ECO:0000256" key="8">
    <source>
        <dbReference type="ARBA" id="ARBA00029447"/>
    </source>
</evidence>
<keyword evidence="14" id="KW-1185">Reference proteome</keyword>
<evidence type="ECO:0000256" key="9">
    <source>
        <dbReference type="PROSITE-ProRule" id="PRU00284"/>
    </source>
</evidence>
<dbReference type="Pfam" id="PF00672">
    <property type="entry name" value="HAMP"/>
    <property type="match status" value="1"/>
</dbReference>
<dbReference type="Gene3D" id="3.30.450.20">
    <property type="entry name" value="PAS domain"/>
    <property type="match status" value="2"/>
</dbReference>
<keyword evidence="4 10" id="KW-0812">Transmembrane</keyword>
<evidence type="ECO:0000256" key="7">
    <source>
        <dbReference type="ARBA" id="ARBA00023224"/>
    </source>
</evidence>
<dbReference type="SUPFAM" id="SSF58104">
    <property type="entry name" value="Methyl-accepting chemotaxis protein (MCP) signaling domain"/>
    <property type="match status" value="1"/>
</dbReference>
<dbReference type="FunFam" id="1.10.287.950:FF:000001">
    <property type="entry name" value="Methyl-accepting chemotaxis sensory transducer"/>
    <property type="match status" value="1"/>
</dbReference>